<gene>
    <name evidence="9" type="ORF">KFL_000040330</name>
</gene>
<dbReference type="InterPro" id="IPR036156">
    <property type="entry name" value="Beta-gal/glucu_dom_sf"/>
</dbReference>
<dbReference type="Pfam" id="PF02836">
    <property type="entry name" value="Glyco_hydro_2_C"/>
    <property type="match status" value="1"/>
</dbReference>
<evidence type="ECO:0000256" key="4">
    <source>
        <dbReference type="SAM" id="SignalP"/>
    </source>
</evidence>
<dbReference type="GO" id="GO:0004553">
    <property type="term" value="F:hydrolase activity, hydrolyzing O-glycosyl compounds"/>
    <property type="evidence" value="ECO:0007669"/>
    <property type="project" value="InterPro"/>
</dbReference>
<dbReference type="OMA" id="IHDHVGW"/>
<dbReference type="OrthoDB" id="1714699at2759"/>
<evidence type="ECO:0000256" key="1">
    <source>
        <dbReference type="ARBA" id="ARBA00007401"/>
    </source>
</evidence>
<keyword evidence="4" id="KW-0732">Signal</keyword>
<dbReference type="SUPFAM" id="SSF51445">
    <property type="entry name" value="(Trans)glycosidases"/>
    <property type="match status" value="1"/>
</dbReference>
<dbReference type="SUPFAM" id="SSF49303">
    <property type="entry name" value="beta-Galactosidase/glucuronidase domain"/>
    <property type="match status" value="1"/>
</dbReference>
<dbReference type="InterPro" id="IPR008979">
    <property type="entry name" value="Galactose-bd-like_sf"/>
</dbReference>
<sequence length="716" mass="82353">MRSLQLTLVLLLFSGAVAGKPGRSLLSADWYPENYTSPYRPPESDREITVLTGPWKFHRGHVQETHPYDRFFDDSNWEAVSVPHTWNAKDGQDGGDNYYRGLGWYRVTIHVSEEYRGLERKFFLEFEGAMLVTYVWVNSHYVGSHRGGFATFRIDVTSQLELGAENSVAVLVNNAYNKDVMPLWPADFTFFGGLYRNVSLLVTNTLHVTCTDYGGHGIHVSQLNVSRESAQVQVDVKVDNLIMAEKMARLTLVLVDGESRVVEAVAAYHKVPANSTRIEFLYKTKINKPRLWHGVKDPHLYRLYVEVRYQGVIVDVFSQPLGLRNFHVDAKQGFFLNGEPYDLHGVTRHQDRFDQGWALSAADHEEDINLIEELGATAVRLTHYQHDQRFYDLCDERGIILWAELPLIKLATNTKAFFKNAKEQQMELIRQNFNHPSIVFWGIGNEQDSTDGASDALLWILANKAQAEDRFRLSTYAHSGETGYLDPLARHTDLLALNKYLGWYGGHHDDFGPWIDIIHAKYPDVKLAVSEYGAGANIFQHVELPEKRPKHDGDFHPEEWQALVHESHWLAIKHRPFLWAKFVMTMFDFAADWRGEGSTPGMNDKGLVTHDHKTRKDAFYWYKANWNDWDPFVYITSRRFDVRANKKVRVKIYSNLPKVELHCNGVSWGVKESTDRIFVWPEVLLSEGRNTLTARAETEKEIVTDEVVWTLRPQGP</sequence>
<dbReference type="Gene3D" id="2.60.40.10">
    <property type="entry name" value="Immunoglobulins"/>
    <property type="match status" value="2"/>
</dbReference>
<dbReference type="STRING" id="105231.A0A1Y1HLI2"/>
<proteinExistence type="inferred from homology"/>
<dbReference type="EMBL" id="DF236953">
    <property type="protein sequence ID" value="GAQ77831.1"/>
    <property type="molecule type" value="Genomic_DNA"/>
</dbReference>
<protein>
    <submittedName>
        <fullName evidence="9">Beta-galactosidase</fullName>
    </submittedName>
</protein>
<dbReference type="InterPro" id="IPR017853">
    <property type="entry name" value="GH"/>
</dbReference>
<keyword evidence="3" id="KW-0326">Glycosidase</keyword>
<dbReference type="Pfam" id="PF16355">
    <property type="entry name" value="DUF4982"/>
    <property type="match status" value="1"/>
</dbReference>
<dbReference type="InterPro" id="IPR006104">
    <property type="entry name" value="Glyco_hydro_2_N"/>
</dbReference>
<dbReference type="Proteomes" id="UP000054558">
    <property type="component" value="Unassembled WGS sequence"/>
</dbReference>
<feature type="signal peptide" evidence="4">
    <location>
        <begin position="1"/>
        <end position="18"/>
    </location>
</feature>
<dbReference type="Pfam" id="PF00703">
    <property type="entry name" value="Glyco_hydro_2"/>
    <property type="match status" value="1"/>
</dbReference>
<evidence type="ECO:0000256" key="2">
    <source>
        <dbReference type="ARBA" id="ARBA00022801"/>
    </source>
</evidence>
<evidence type="ECO:0000313" key="9">
    <source>
        <dbReference type="EMBL" id="GAQ77831.1"/>
    </source>
</evidence>
<dbReference type="SUPFAM" id="SSF49785">
    <property type="entry name" value="Galactose-binding domain-like"/>
    <property type="match status" value="1"/>
</dbReference>
<dbReference type="PANTHER" id="PTHR42732">
    <property type="entry name" value="BETA-GALACTOSIDASE"/>
    <property type="match status" value="1"/>
</dbReference>
<dbReference type="InterPro" id="IPR006103">
    <property type="entry name" value="Glyco_hydro_2_cat"/>
</dbReference>
<feature type="domain" description="Glycoside hydrolase family 2 catalytic" evidence="6">
    <location>
        <begin position="332"/>
        <end position="618"/>
    </location>
</feature>
<accession>A0A1Y1HLI2</accession>
<feature type="domain" description="Glycosyl hydrolases family 2 sugar binding" evidence="7">
    <location>
        <begin position="97"/>
        <end position="202"/>
    </location>
</feature>
<dbReference type="InterPro" id="IPR006101">
    <property type="entry name" value="Glyco_hydro_2"/>
</dbReference>
<comment type="similarity">
    <text evidence="1">Belongs to the glycosyl hydrolase 2 family.</text>
</comment>
<feature type="domain" description="Glycoside hydrolase family 2 immunoglobulin-like beta-sandwich" evidence="5">
    <location>
        <begin position="226"/>
        <end position="324"/>
    </location>
</feature>
<name>A0A1Y1HLI2_KLENI</name>
<dbReference type="Pfam" id="PF02837">
    <property type="entry name" value="Glyco_hydro_2_N"/>
    <property type="match status" value="1"/>
</dbReference>
<feature type="chain" id="PRO_5012508125" evidence="4">
    <location>
        <begin position="19"/>
        <end position="716"/>
    </location>
</feature>
<reference evidence="9 10" key="1">
    <citation type="journal article" date="2014" name="Nat. Commun.">
        <title>Klebsormidium flaccidum genome reveals primary factors for plant terrestrial adaptation.</title>
        <authorList>
            <person name="Hori K."/>
            <person name="Maruyama F."/>
            <person name="Fujisawa T."/>
            <person name="Togashi T."/>
            <person name="Yamamoto N."/>
            <person name="Seo M."/>
            <person name="Sato S."/>
            <person name="Yamada T."/>
            <person name="Mori H."/>
            <person name="Tajima N."/>
            <person name="Moriyama T."/>
            <person name="Ikeuchi M."/>
            <person name="Watanabe M."/>
            <person name="Wada H."/>
            <person name="Kobayashi K."/>
            <person name="Saito M."/>
            <person name="Masuda T."/>
            <person name="Sasaki-Sekimoto Y."/>
            <person name="Mashiguchi K."/>
            <person name="Awai K."/>
            <person name="Shimojima M."/>
            <person name="Masuda S."/>
            <person name="Iwai M."/>
            <person name="Nobusawa T."/>
            <person name="Narise T."/>
            <person name="Kondo S."/>
            <person name="Saito H."/>
            <person name="Sato R."/>
            <person name="Murakawa M."/>
            <person name="Ihara Y."/>
            <person name="Oshima-Yamada Y."/>
            <person name="Ohtaka K."/>
            <person name="Satoh M."/>
            <person name="Sonobe K."/>
            <person name="Ishii M."/>
            <person name="Ohtani R."/>
            <person name="Kanamori-Sato M."/>
            <person name="Honoki R."/>
            <person name="Miyazaki D."/>
            <person name="Mochizuki H."/>
            <person name="Umetsu J."/>
            <person name="Higashi K."/>
            <person name="Shibata D."/>
            <person name="Kamiya Y."/>
            <person name="Sato N."/>
            <person name="Nakamura Y."/>
            <person name="Tabata S."/>
            <person name="Ida S."/>
            <person name="Kurokawa K."/>
            <person name="Ohta H."/>
        </authorList>
    </citation>
    <scope>NUCLEOTIDE SEQUENCE [LARGE SCALE GENOMIC DNA]</scope>
    <source>
        <strain evidence="9 10">NIES-2285</strain>
    </source>
</reference>
<dbReference type="InterPro" id="IPR032311">
    <property type="entry name" value="DUF4982"/>
</dbReference>
<dbReference type="InterPro" id="IPR013783">
    <property type="entry name" value="Ig-like_fold"/>
</dbReference>
<evidence type="ECO:0000313" key="10">
    <source>
        <dbReference type="Proteomes" id="UP000054558"/>
    </source>
</evidence>
<evidence type="ECO:0000259" key="7">
    <source>
        <dbReference type="Pfam" id="PF02837"/>
    </source>
</evidence>
<dbReference type="PRINTS" id="PR00132">
    <property type="entry name" value="GLHYDRLASE2"/>
</dbReference>
<evidence type="ECO:0000259" key="5">
    <source>
        <dbReference type="Pfam" id="PF00703"/>
    </source>
</evidence>
<evidence type="ECO:0000259" key="8">
    <source>
        <dbReference type="Pfam" id="PF16355"/>
    </source>
</evidence>
<feature type="domain" description="DUF4982" evidence="8">
    <location>
        <begin position="646"/>
        <end position="700"/>
    </location>
</feature>
<keyword evidence="2" id="KW-0378">Hydrolase</keyword>
<keyword evidence="10" id="KW-1185">Reference proteome</keyword>
<dbReference type="AlphaFoldDB" id="A0A1Y1HLI2"/>
<dbReference type="Gene3D" id="3.20.20.80">
    <property type="entry name" value="Glycosidases"/>
    <property type="match status" value="1"/>
</dbReference>
<evidence type="ECO:0000259" key="6">
    <source>
        <dbReference type="Pfam" id="PF02836"/>
    </source>
</evidence>
<organism evidence="9 10">
    <name type="scientific">Klebsormidium nitens</name>
    <name type="common">Green alga</name>
    <name type="synonym">Ulothrix nitens</name>
    <dbReference type="NCBI Taxonomy" id="105231"/>
    <lineage>
        <taxon>Eukaryota</taxon>
        <taxon>Viridiplantae</taxon>
        <taxon>Streptophyta</taxon>
        <taxon>Klebsormidiophyceae</taxon>
        <taxon>Klebsormidiales</taxon>
        <taxon>Klebsormidiaceae</taxon>
        <taxon>Klebsormidium</taxon>
    </lineage>
</organism>
<evidence type="ECO:0000256" key="3">
    <source>
        <dbReference type="ARBA" id="ARBA00023295"/>
    </source>
</evidence>
<dbReference type="Gene3D" id="2.60.120.260">
    <property type="entry name" value="Galactose-binding domain-like"/>
    <property type="match status" value="1"/>
</dbReference>
<dbReference type="GO" id="GO:0005975">
    <property type="term" value="P:carbohydrate metabolic process"/>
    <property type="evidence" value="ECO:0007669"/>
    <property type="project" value="InterPro"/>
</dbReference>
<dbReference type="InterPro" id="IPR051913">
    <property type="entry name" value="GH2_Domain-Containing"/>
</dbReference>
<dbReference type="PANTHER" id="PTHR42732:SF1">
    <property type="entry name" value="BETA-MANNOSIDASE"/>
    <property type="match status" value="1"/>
</dbReference>
<dbReference type="InterPro" id="IPR006102">
    <property type="entry name" value="Ig-like_GH2"/>
</dbReference>